<evidence type="ECO:0000313" key="1">
    <source>
        <dbReference type="EMBL" id="AXQ69142.1"/>
    </source>
</evidence>
<gene>
    <name evidence="1" type="ORF">CcrBL9_gp118</name>
</gene>
<evidence type="ECO:0000313" key="2">
    <source>
        <dbReference type="Proteomes" id="UP000259421"/>
    </source>
</evidence>
<accession>A0A385EE65</accession>
<sequence length="199" mass="22553">MSALPVTKNGIVDWVSAQVPHWMPPAVTARYDEDPENGPVEDFTSPASLKTLMAETIPFGAVIEEDFYYRIGFVHGALAHGAARFDWPEVYAELKEIMRARRGEVSPATRENRAPEPAKRYKHPDWYEGDCPHLAPYRIAGGYDGEVLRRFPLRYGSAEVEVCTACDAYRLNVHNPKTWWKGPYAAAYAKAMREMEEEC</sequence>
<dbReference type="Proteomes" id="UP000259421">
    <property type="component" value="Segment"/>
</dbReference>
<proteinExistence type="predicted"/>
<reference evidence="2" key="1">
    <citation type="submission" date="2018-07" db="EMBL/GenBank/DDBJ databases">
        <title>Giant CbK-like Caulobacter bacteriophages have genetically divergent genomes.</title>
        <authorList>
            <person name="Wilson K.M."/>
            <person name="Ely B."/>
        </authorList>
    </citation>
    <scope>NUCLEOTIDE SEQUENCE [LARGE SCALE GENOMIC DNA]</scope>
</reference>
<organism evidence="1 2">
    <name type="scientific">Caulobacter phage CcrBL9</name>
    <dbReference type="NCBI Taxonomy" id="2283270"/>
    <lineage>
        <taxon>Viruses</taxon>
        <taxon>Duplodnaviria</taxon>
        <taxon>Heunggongvirae</taxon>
        <taxon>Uroviricota</taxon>
        <taxon>Caudoviricetes</taxon>
        <taxon>Jeanschmidtviridae</taxon>
        <taxon>Bertelyvirus</taxon>
        <taxon>Bertelyvirus BL9</taxon>
    </lineage>
</organism>
<dbReference type="EMBL" id="MH588546">
    <property type="protein sequence ID" value="AXQ69142.1"/>
    <property type="molecule type" value="Genomic_DNA"/>
</dbReference>
<name>A0A385EE65_9CAUD</name>
<reference evidence="1 2" key="2">
    <citation type="submission" date="2018-09" db="EMBL/GenBank/DDBJ databases">
        <title>Giant CbK-like Caulobacter bacteriophages have genetically divergent genomes.</title>
        <authorList>
            <person name="Wilson K."/>
            <person name="Ely B."/>
        </authorList>
    </citation>
    <scope>NUCLEOTIDE SEQUENCE [LARGE SCALE GENOMIC DNA]</scope>
</reference>
<keyword evidence="2" id="KW-1185">Reference proteome</keyword>
<protein>
    <submittedName>
        <fullName evidence="1">Uncharacterized protein</fullName>
    </submittedName>
</protein>